<dbReference type="AlphaFoldDB" id="A0A5N6PJ12"/>
<dbReference type="PANTHER" id="PTHR47650">
    <property type="entry name" value="ZINC FINGER CCCH DOMAIN-CONTAINING PROTEIN 22"/>
    <property type="match status" value="1"/>
</dbReference>
<comment type="caution">
    <text evidence="1">The sequence shown here is derived from an EMBL/GenBank/DDBJ whole genome shotgun (WGS) entry which is preliminary data.</text>
</comment>
<dbReference type="Proteomes" id="UP000326396">
    <property type="component" value="Linkage Group LG12"/>
</dbReference>
<dbReference type="EMBL" id="SZYD01000004">
    <property type="protein sequence ID" value="KAD6454387.1"/>
    <property type="molecule type" value="Genomic_DNA"/>
</dbReference>
<sequence>MTENQTMDVVPVCNGLSWLVEDIGGKLEEFIWMRARVQKLKELASRNKKEKVVYDAAVMKLNQTRKTLAEVEGVHASASNVAASKEEKKNGSSFDENNHLKQKNIKNVVVMVVGNVDKLFHDGTAVSAIIGGPSSVVVLCVRNCSAE</sequence>
<dbReference type="OrthoDB" id="4822at2759"/>
<evidence type="ECO:0000313" key="2">
    <source>
        <dbReference type="Proteomes" id="UP000326396"/>
    </source>
</evidence>
<protein>
    <submittedName>
        <fullName evidence="1">Uncharacterized protein</fullName>
    </submittedName>
</protein>
<organism evidence="1 2">
    <name type="scientific">Mikania micrantha</name>
    <name type="common">bitter vine</name>
    <dbReference type="NCBI Taxonomy" id="192012"/>
    <lineage>
        <taxon>Eukaryota</taxon>
        <taxon>Viridiplantae</taxon>
        <taxon>Streptophyta</taxon>
        <taxon>Embryophyta</taxon>
        <taxon>Tracheophyta</taxon>
        <taxon>Spermatophyta</taxon>
        <taxon>Magnoliopsida</taxon>
        <taxon>eudicotyledons</taxon>
        <taxon>Gunneridae</taxon>
        <taxon>Pentapetalae</taxon>
        <taxon>asterids</taxon>
        <taxon>campanulids</taxon>
        <taxon>Asterales</taxon>
        <taxon>Asteraceae</taxon>
        <taxon>Asteroideae</taxon>
        <taxon>Heliantheae alliance</taxon>
        <taxon>Eupatorieae</taxon>
        <taxon>Mikania</taxon>
    </lineage>
</organism>
<reference evidence="1 2" key="1">
    <citation type="submission" date="2019-05" db="EMBL/GenBank/DDBJ databases">
        <title>Mikania micrantha, genome provides insights into the molecular mechanism of rapid growth.</title>
        <authorList>
            <person name="Liu B."/>
        </authorList>
    </citation>
    <scope>NUCLEOTIDE SEQUENCE [LARGE SCALE GENOMIC DNA]</scope>
    <source>
        <strain evidence="1">NLD-2019</strain>
        <tissue evidence="1">Leaf</tissue>
    </source>
</reference>
<evidence type="ECO:0000313" key="1">
    <source>
        <dbReference type="EMBL" id="KAD6454387.1"/>
    </source>
</evidence>
<dbReference type="PANTHER" id="PTHR47650:SF2">
    <property type="entry name" value="ZINC FINGER CCCH DOMAIN-CONTAINING PROTEIN 22"/>
    <property type="match status" value="1"/>
</dbReference>
<accession>A0A5N6PJ12</accession>
<gene>
    <name evidence="1" type="ORF">E3N88_09093</name>
</gene>
<name>A0A5N6PJ12_9ASTR</name>
<keyword evidence="2" id="KW-1185">Reference proteome</keyword>
<proteinExistence type="predicted"/>